<evidence type="ECO:0000313" key="16">
    <source>
        <dbReference type="Proteomes" id="UP000290204"/>
    </source>
</evidence>
<gene>
    <name evidence="15" type="ORF">ESA94_05030</name>
</gene>
<accession>A0A4Q1CMV6</accession>
<keyword evidence="8" id="KW-0238">DNA-binding</keyword>
<dbReference type="GO" id="GO:0003700">
    <property type="term" value="F:DNA-binding transcription factor activity"/>
    <property type="evidence" value="ECO:0007669"/>
    <property type="project" value="InterPro"/>
</dbReference>
<dbReference type="InterPro" id="IPR007167">
    <property type="entry name" value="Fe-transptr_FeoA-like"/>
</dbReference>
<evidence type="ECO:0000256" key="7">
    <source>
        <dbReference type="ARBA" id="ARBA00023015"/>
    </source>
</evidence>
<evidence type="ECO:0000256" key="12">
    <source>
        <dbReference type="ARBA" id="ARBA00025185"/>
    </source>
</evidence>
<comment type="subcellular location">
    <subcellularLocation>
        <location evidence="1">Cytoplasm</location>
    </subcellularLocation>
</comment>
<dbReference type="SUPFAM" id="SSF46785">
    <property type="entry name" value="Winged helix' DNA-binding domain"/>
    <property type="match status" value="1"/>
</dbReference>
<comment type="function">
    <text evidence="12">In the presence of manganese, represses expression of mntH and mntS. Up-regulates expression of mntP.</text>
</comment>
<dbReference type="Gene3D" id="1.10.10.10">
    <property type="entry name" value="Winged helix-like DNA-binding domain superfamily/Winged helix DNA-binding domain"/>
    <property type="match status" value="1"/>
</dbReference>
<dbReference type="InterPro" id="IPR022689">
    <property type="entry name" value="Iron_dep_repressor"/>
</dbReference>
<feature type="domain" description="HTH dtxR-type" evidence="14">
    <location>
        <begin position="1"/>
        <end position="64"/>
    </location>
</feature>
<comment type="similarity">
    <text evidence="2">Belongs to the DtxR/MntR family.</text>
</comment>
<keyword evidence="16" id="KW-1185">Reference proteome</keyword>
<dbReference type="AlphaFoldDB" id="A0A4Q1CMV6"/>
<dbReference type="PANTHER" id="PTHR33238:SF11">
    <property type="entry name" value="TRANSCRIPTIONAL REGULATOR MNTR"/>
    <property type="match status" value="1"/>
</dbReference>
<dbReference type="InterPro" id="IPR038157">
    <property type="entry name" value="FeoA_core_dom"/>
</dbReference>
<dbReference type="GO" id="GO:0046914">
    <property type="term" value="F:transition metal ion binding"/>
    <property type="evidence" value="ECO:0007669"/>
    <property type="project" value="InterPro"/>
</dbReference>
<evidence type="ECO:0000256" key="8">
    <source>
        <dbReference type="ARBA" id="ARBA00023125"/>
    </source>
</evidence>
<dbReference type="RefSeq" id="WP_129129747.1">
    <property type="nucleotide sequence ID" value="NZ_SDHW01000001.1"/>
</dbReference>
<evidence type="ECO:0000256" key="6">
    <source>
        <dbReference type="ARBA" id="ARBA00022491"/>
    </source>
</evidence>
<dbReference type="GO" id="GO:0003677">
    <property type="term" value="F:DNA binding"/>
    <property type="evidence" value="ECO:0007669"/>
    <property type="project" value="UniProtKB-KW"/>
</dbReference>
<dbReference type="PROSITE" id="PS50944">
    <property type="entry name" value="HTH_DTXR"/>
    <property type="match status" value="1"/>
</dbReference>
<organism evidence="15 16">
    <name type="scientific">Lacibacter luteus</name>
    <dbReference type="NCBI Taxonomy" id="2508719"/>
    <lineage>
        <taxon>Bacteria</taxon>
        <taxon>Pseudomonadati</taxon>
        <taxon>Bacteroidota</taxon>
        <taxon>Chitinophagia</taxon>
        <taxon>Chitinophagales</taxon>
        <taxon>Chitinophagaceae</taxon>
        <taxon>Lacibacter</taxon>
    </lineage>
</organism>
<evidence type="ECO:0000256" key="11">
    <source>
        <dbReference type="ARBA" id="ARBA00023211"/>
    </source>
</evidence>
<reference evidence="15 16" key="1">
    <citation type="submission" date="2019-01" db="EMBL/GenBank/DDBJ databases">
        <title>Lacibacter sp. strain TTM-7.</title>
        <authorList>
            <person name="Chen W.-M."/>
        </authorList>
    </citation>
    <scope>NUCLEOTIDE SEQUENCE [LARGE SCALE GENOMIC DNA]</scope>
    <source>
        <strain evidence="15 16">TTM-7</strain>
    </source>
</reference>
<dbReference type="Gene3D" id="2.30.30.90">
    <property type="match status" value="1"/>
</dbReference>
<evidence type="ECO:0000256" key="5">
    <source>
        <dbReference type="ARBA" id="ARBA00022490"/>
    </source>
</evidence>
<keyword evidence="11" id="KW-0464">Manganese</keyword>
<dbReference type="SMART" id="SM00899">
    <property type="entry name" value="FeoA"/>
    <property type="match status" value="1"/>
</dbReference>
<keyword evidence="6" id="KW-0678">Repressor</keyword>
<comment type="caution">
    <text evidence="15">The sequence shown here is derived from an EMBL/GenBank/DDBJ whole genome shotgun (WGS) entry which is preliminary data.</text>
</comment>
<evidence type="ECO:0000313" key="15">
    <source>
        <dbReference type="EMBL" id="RXK62376.1"/>
    </source>
</evidence>
<dbReference type="SMART" id="SM00529">
    <property type="entry name" value="HTH_DTXR"/>
    <property type="match status" value="1"/>
</dbReference>
<keyword evidence="9" id="KW-0010">Activator</keyword>
<dbReference type="Pfam" id="PF02742">
    <property type="entry name" value="Fe_dep_repr_C"/>
    <property type="match status" value="1"/>
</dbReference>
<evidence type="ECO:0000256" key="2">
    <source>
        <dbReference type="ARBA" id="ARBA00007871"/>
    </source>
</evidence>
<dbReference type="InterPro" id="IPR036421">
    <property type="entry name" value="Fe_dep_repressor_sf"/>
</dbReference>
<evidence type="ECO:0000259" key="14">
    <source>
        <dbReference type="PROSITE" id="PS50944"/>
    </source>
</evidence>
<dbReference type="SUPFAM" id="SSF47979">
    <property type="entry name" value="Iron-dependent repressor protein, dimerization domain"/>
    <property type="match status" value="1"/>
</dbReference>
<evidence type="ECO:0000256" key="3">
    <source>
        <dbReference type="ARBA" id="ARBA00011738"/>
    </source>
</evidence>
<dbReference type="InterPro" id="IPR022687">
    <property type="entry name" value="HTH_DTXR"/>
</dbReference>
<dbReference type="InterPro" id="IPR001367">
    <property type="entry name" value="Fe_dep_repressor"/>
</dbReference>
<name>A0A4Q1CMV6_9BACT</name>
<dbReference type="EMBL" id="SDHW01000001">
    <property type="protein sequence ID" value="RXK62376.1"/>
    <property type="molecule type" value="Genomic_DNA"/>
</dbReference>
<dbReference type="Gene3D" id="1.10.60.10">
    <property type="entry name" value="Iron dependent repressor, metal binding and dimerisation domain"/>
    <property type="match status" value="1"/>
</dbReference>
<dbReference type="Pfam" id="PF01325">
    <property type="entry name" value="Fe_dep_repress"/>
    <property type="match status" value="1"/>
</dbReference>
<comment type="subunit">
    <text evidence="3">Homodimer.</text>
</comment>
<keyword evidence="7" id="KW-0805">Transcription regulation</keyword>
<protein>
    <recommendedName>
        <fullName evidence="4">Transcriptional regulator MntR</fullName>
    </recommendedName>
    <alternativeName>
        <fullName evidence="13">Manganese transport regulator</fullName>
    </alternativeName>
</protein>
<dbReference type="InterPro" id="IPR036390">
    <property type="entry name" value="WH_DNA-bd_sf"/>
</dbReference>
<evidence type="ECO:0000256" key="9">
    <source>
        <dbReference type="ARBA" id="ARBA00023159"/>
    </source>
</evidence>
<dbReference type="InterPro" id="IPR050536">
    <property type="entry name" value="DtxR_MntR_Metal-Reg"/>
</dbReference>
<evidence type="ECO:0000256" key="1">
    <source>
        <dbReference type="ARBA" id="ARBA00004496"/>
    </source>
</evidence>
<keyword evidence="10" id="KW-0804">Transcription</keyword>
<evidence type="ECO:0000256" key="13">
    <source>
        <dbReference type="ARBA" id="ARBA00032593"/>
    </source>
</evidence>
<keyword evidence="5" id="KW-0963">Cytoplasm</keyword>
<dbReference type="GO" id="GO:0005737">
    <property type="term" value="C:cytoplasm"/>
    <property type="evidence" value="ECO:0007669"/>
    <property type="project" value="UniProtKB-SubCell"/>
</dbReference>
<dbReference type="PANTHER" id="PTHR33238">
    <property type="entry name" value="IRON (METAL) DEPENDENT REPRESSOR, DTXR FAMILY"/>
    <property type="match status" value="1"/>
</dbReference>
<dbReference type="Pfam" id="PF04023">
    <property type="entry name" value="FeoA"/>
    <property type="match status" value="1"/>
</dbReference>
<dbReference type="Proteomes" id="UP000290204">
    <property type="component" value="Unassembled WGS sequence"/>
</dbReference>
<evidence type="ECO:0000256" key="10">
    <source>
        <dbReference type="ARBA" id="ARBA00023163"/>
    </source>
</evidence>
<evidence type="ECO:0000256" key="4">
    <source>
        <dbReference type="ARBA" id="ARBA00022386"/>
    </source>
</evidence>
<dbReference type="GO" id="GO:0046983">
    <property type="term" value="F:protein dimerization activity"/>
    <property type="evidence" value="ECO:0007669"/>
    <property type="project" value="InterPro"/>
</dbReference>
<dbReference type="InterPro" id="IPR036388">
    <property type="entry name" value="WH-like_DNA-bd_sf"/>
</dbReference>
<sequence>MNFSTAEENYIKAIWRLQQSDENVTTNELSAELQTKPASVTDMLKRLSEKKLLHYAPYYGVKLTPEGKKLALSIIRKHRLWEYFLVEKLQFNWDAVHDIAEELEHVSSPELIERLDAFLGYPKADPHGDPIPDSKGRMTITSNLSLQQLEVGAAAVVTGVGDQSSSLLELLSQKNIGIGTKLELKQRHAFDGSVEIKLRNQPIITLSEQLAKTILVKTV</sequence>
<proteinExistence type="inferred from homology"/>
<dbReference type="OrthoDB" id="9791355at2"/>